<feature type="domain" description="Transglutaminase-like" evidence="2">
    <location>
        <begin position="397"/>
        <end position="468"/>
    </location>
</feature>
<dbReference type="InterPro" id="IPR052901">
    <property type="entry name" value="Bact_TGase-like"/>
</dbReference>
<feature type="transmembrane region" description="Helical" evidence="1">
    <location>
        <begin position="543"/>
        <end position="564"/>
    </location>
</feature>
<dbReference type="OrthoDB" id="9804872at2"/>
<dbReference type="Proteomes" id="UP000186819">
    <property type="component" value="Unassembled WGS sequence"/>
</dbReference>
<feature type="transmembrane region" description="Helical" evidence="1">
    <location>
        <begin position="159"/>
        <end position="179"/>
    </location>
</feature>
<dbReference type="PANTHER" id="PTHR42736">
    <property type="entry name" value="PROTEIN-GLUTAMINE GAMMA-GLUTAMYLTRANSFERASE"/>
    <property type="match status" value="1"/>
</dbReference>
<gene>
    <name evidence="3" type="ORF">SAMN05421829_106287</name>
</gene>
<dbReference type="Gene3D" id="3.10.620.30">
    <property type="match status" value="1"/>
</dbReference>
<keyword evidence="4" id="KW-1185">Reference proteome</keyword>
<feature type="transmembrane region" description="Helical" evidence="1">
    <location>
        <begin position="12"/>
        <end position="28"/>
    </location>
</feature>
<evidence type="ECO:0000313" key="3">
    <source>
        <dbReference type="EMBL" id="SIQ77064.1"/>
    </source>
</evidence>
<keyword evidence="3" id="KW-0645">Protease</keyword>
<dbReference type="GO" id="GO:0006508">
    <property type="term" value="P:proteolysis"/>
    <property type="evidence" value="ECO:0007669"/>
    <property type="project" value="UniProtKB-KW"/>
</dbReference>
<accession>A0A1N6VH06</accession>
<dbReference type="RefSeq" id="WP_076602270.1">
    <property type="nucleotide sequence ID" value="NZ_FTMD01000006.1"/>
</dbReference>
<evidence type="ECO:0000313" key="4">
    <source>
        <dbReference type="Proteomes" id="UP000186819"/>
    </source>
</evidence>
<dbReference type="AlphaFoldDB" id="A0A1N6VH06"/>
<sequence length="649" mass="72257">MRDTHSPTRTQFGWLLAAVSATLAPHAIELPYWLVILCAGLIAIRSTLLWRRGKPPRQLLILLVAVAAGIGVRFEFGHFFGKDPGVALLAVLLCLKLLESRTTRDLRAAVLLAYFLQVGLFFYSQTPGIAALALAGALLTTTTLLSLEDAAARPAAQLRTSAVLLAQGLPFMLVLFVLFPRVQGPLWGLPSDAYSGMTGLSDTMTPGSISQLGLSDAIAFRAEFSDTPPPPSQRYWRGPVLTRYDGRSWRPGFSTIAAAPRYAPSGRAYEYRLTLEPHNQPWLLALDFPAANIPKTRYADDFRLLAEQPVRMRTRFDLRSYPATAVGKDENAIVLAEARRLPANFNPRSTRLAQEIAAEAPDSAAILARILERLQGMDLTYTVSPPLLGTHAVDEFLFDTRQGFCEHFASAFVFLMRAAGVPARVVTGYQGGEINPVDGSLVVRQSDAHAWAEVWFTGRGWVRVDPTALSAPARIESGLSAALGDWDALPLLRRPGMDWLREVRHRWEALSNTWNQWVLGYNPDRQRDLLERIGFPQPDWRTLAMLLGTSAAGLMMLLLAWAFALRRRRDPLDAVWARFSRKLARHGAARHPWEGPLDYGKRLAMTFPERAEPLRTISEDYARLRYGAEPADPRSVRLLARSIRRLKLK</sequence>
<dbReference type="Pfam" id="PF13559">
    <property type="entry name" value="DUF4129"/>
    <property type="match status" value="1"/>
</dbReference>
<reference evidence="4" key="1">
    <citation type="submission" date="2017-01" db="EMBL/GenBank/DDBJ databases">
        <authorList>
            <person name="Varghese N."/>
            <person name="Submissions S."/>
        </authorList>
    </citation>
    <scope>NUCLEOTIDE SEQUENCE [LARGE SCALE GENOMIC DNA]</scope>
    <source>
        <strain evidence="4">ATCC 51758</strain>
    </source>
</reference>
<dbReference type="Pfam" id="PF01841">
    <property type="entry name" value="Transglut_core"/>
    <property type="match status" value="1"/>
</dbReference>
<dbReference type="Pfam" id="PF11992">
    <property type="entry name" value="TgpA_N"/>
    <property type="match status" value="1"/>
</dbReference>
<keyword evidence="3" id="KW-0378">Hydrolase</keyword>
<dbReference type="InterPro" id="IPR021878">
    <property type="entry name" value="TgpA_N"/>
</dbReference>
<evidence type="ECO:0000256" key="1">
    <source>
        <dbReference type="SAM" id="Phobius"/>
    </source>
</evidence>
<protein>
    <submittedName>
        <fullName evidence="3">Transglutaminase-like enzyme, putative cysteine protease</fullName>
    </submittedName>
</protein>
<evidence type="ECO:0000259" key="2">
    <source>
        <dbReference type="SMART" id="SM00460"/>
    </source>
</evidence>
<keyword evidence="1" id="KW-0472">Membrane</keyword>
<dbReference type="GO" id="GO:0008233">
    <property type="term" value="F:peptidase activity"/>
    <property type="evidence" value="ECO:0007669"/>
    <property type="project" value="UniProtKB-KW"/>
</dbReference>
<organism evidence="3 4">
    <name type="scientific">Aromatoleum tolulyticum</name>
    <dbReference type="NCBI Taxonomy" id="34027"/>
    <lineage>
        <taxon>Bacteria</taxon>
        <taxon>Pseudomonadati</taxon>
        <taxon>Pseudomonadota</taxon>
        <taxon>Betaproteobacteria</taxon>
        <taxon>Rhodocyclales</taxon>
        <taxon>Rhodocyclaceae</taxon>
        <taxon>Aromatoleum</taxon>
    </lineage>
</organism>
<feature type="transmembrane region" description="Helical" evidence="1">
    <location>
        <begin position="105"/>
        <end position="123"/>
    </location>
</feature>
<dbReference type="InterPro" id="IPR002931">
    <property type="entry name" value="Transglutaminase-like"/>
</dbReference>
<feature type="transmembrane region" description="Helical" evidence="1">
    <location>
        <begin position="129"/>
        <end position="147"/>
    </location>
</feature>
<proteinExistence type="predicted"/>
<keyword evidence="1" id="KW-0812">Transmembrane</keyword>
<feature type="transmembrane region" description="Helical" evidence="1">
    <location>
        <begin position="58"/>
        <end position="74"/>
    </location>
</feature>
<name>A0A1N6VH06_9RHOO</name>
<dbReference type="STRING" id="34027.SAMN05421829_106287"/>
<dbReference type="EMBL" id="FTMD01000006">
    <property type="protein sequence ID" value="SIQ77064.1"/>
    <property type="molecule type" value="Genomic_DNA"/>
</dbReference>
<dbReference type="SMART" id="SM00460">
    <property type="entry name" value="TGc"/>
    <property type="match status" value="1"/>
</dbReference>
<dbReference type="SUPFAM" id="SSF54001">
    <property type="entry name" value="Cysteine proteinases"/>
    <property type="match status" value="1"/>
</dbReference>
<keyword evidence="1" id="KW-1133">Transmembrane helix</keyword>
<dbReference type="PANTHER" id="PTHR42736:SF1">
    <property type="entry name" value="PROTEIN-GLUTAMINE GAMMA-GLUTAMYLTRANSFERASE"/>
    <property type="match status" value="1"/>
</dbReference>
<dbReference type="InterPro" id="IPR025403">
    <property type="entry name" value="TgpA-like_C"/>
</dbReference>
<dbReference type="InterPro" id="IPR038765">
    <property type="entry name" value="Papain-like_cys_pep_sf"/>
</dbReference>